<name>A0ACC0PM37_RHOML</name>
<proteinExistence type="predicted"/>
<gene>
    <name evidence="1" type="ORF">RHMOL_Rhmol03G0288400</name>
</gene>
<protein>
    <submittedName>
        <fullName evidence="1">Uncharacterized protein</fullName>
    </submittedName>
</protein>
<evidence type="ECO:0000313" key="1">
    <source>
        <dbReference type="EMBL" id="KAI8565782.1"/>
    </source>
</evidence>
<dbReference type="Proteomes" id="UP001062846">
    <property type="component" value="Chromosome 3"/>
</dbReference>
<reference evidence="1" key="1">
    <citation type="submission" date="2022-02" db="EMBL/GenBank/DDBJ databases">
        <title>Plant Genome Project.</title>
        <authorList>
            <person name="Zhang R.-G."/>
        </authorList>
    </citation>
    <scope>NUCLEOTIDE SEQUENCE</scope>
    <source>
        <strain evidence="1">AT1</strain>
    </source>
</reference>
<dbReference type="EMBL" id="CM046390">
    <property type="protein sequence ID" value="KAI8565782.1"/>
    <property type="molecule type" value="Genomic_DNA"/>
</dbReference>
<accession>A0ACC0PM37</accession>
<comment type="caution">
    <text evidence="1">The sequence shown here is derived from an EMBL/GenBank/DDBJ whole genome shotgun (WGS) entry which is preliminary data.</text>
</comment>
<organism evidence="1 2">
    <name type="scientific">Rhododendron molle</name>
    <name type="common">Chinese azalea</name>
    <name type="synonym">Azalea mollis</name>
    <dbReference type="NCBI Taxonomy" id="49168"/>
    <lineage>
        <taxon>Eukaryota</taxon>
        <taxon>Viridiplantae</taxon>
        <taxon>Streptophyta</taxon>
        <taxon>Embryophyta</taxon>
        <taxon>Tracheophyta</taxon>
        <taxon>Spermatophyta</taxon>
        <taxon>Magnoliopsida</taxon>
        <taxon>eudicotyledons</taxon>
        <taxon>Gunneridae</taxon>
        <taxon>Pentapetalae</taxon>
        <taxon>asterids</taxon>
        <taxon>Ericales</taxon>
        <taxon>Ericaceae</taxon>
        <taxon>Ericoideae</taxon>
        <taxon>Rhodoreae</taxon>
        <taxon>Rhododendron</taxon>
    </lineage>
</organism>
<evidence type="ECO:0000313" key="2">
    <source>
        <dbReference type="Proteomes" id="UP001062846"/>
    </source>
</evidence>
<sequence>MKYDVDGSTWCRGDLIGTGAFGSVYLATLKKPKSQQQLGPFPPKMAVKSAELFDSGSLQMEKQVLSILHRTNKCPYIIKCFGDEYTTGENGENVYNLLLEYASGGSLRDLIRKSRGSGLPESDARLYTRSILLGIKHVHDCGLLHLDIKPDNILLFPCASRTTGSTKFMAKICDFGLAKKANQGKSAVRGTVMYLSPEAVTDCIQEAPSDVWAIGCVVLELLTAKQVWARKAYWSTDEFIHKIGHVFGTPEIPSGISEEGKEFLKGCFQRRAADRLTVDMLLKLPFVSDLDDGGNIEIEAEESEPVQVMDENYDEEREESLDTQMPKNSVIVPDIEIEDDLSMCSSDAKPRLVAEEDPSMCSSDFEPSIEVYFDEDAEVEPIEDKEEGSPRHDDSNLIEPILEVEPSVVYLGTVTNHEKRSPSSDETIHNRNPSMCSGDTKLRLVAEEDPSMCSSDEKPSIEVYFDEDVKVEPIEDEDEGSPRHDDSNLIEPILEDEPSVVYLGTVANHEKRSPSSDETIQNHKRRKLMSSPDADRDEGKFWFCSSMPQFPVNAIPPEPYGSAICAAF</sequence>
<keyword evidence="2" id="KW-1185">Reference proteome</keyword>